<dbReference type="NCBIfam" id="TIGR04223">
    <property type="entry name" value="quorum_AgrD"/>
    <property type="match status" value="1"/>
</dbReference>
<evidence type="ECO:0000313" key="2">
    <source>
        <dbReference type="Proteomes" id="UP000237749"/>
    </source>
</evidence>
<proteinExistence type="predicted"/>
<reference evidence="1 2" key="1">
    <citation type="submission" date="2018-02" db="EMBL/GenBank/DDBJ databases">
        <title>Genomic Encyclopedia of Archaeal and Bacterial Type Strains, Phase II (KMG-II): from individual species to whole genera.</title>
        <authorList>
            <person name="Goeker M."/>
        </authorList>
    </citation>
    <scope>NUCLEOTIDE SEQUENCE [LARGE SCALE GENOMIC DNA]</scope>
    <source>
        <strain evidence="1 2">DSM 3808</strain>
    </source>
</reference>
<dbReference type="RefSeq" id="WP_242980208.1">
    <property type="nucleotide sequence ID" value="NZ_CP070896.1"/>
</dbReference>
<dbReference type="Proteomes" id="UP000237749">
    <property type="component" value="Unassembled WGS sequence"/>
</dbReference>
<keyword evidence="2" id="KW-1185">Reference proteome</keyword>
<organism evidence="1 2">
    <name type="scientific">Lacrimispora xylanisolvens</name>
    <dbReference type="NCBI Taxonomy" id="384636"/>
    <lineage>
        <taxon>Bacteria</taxon>
        <taxon>Bacillati</taxon>
        <taxon>Bacillota</taxon>
        <taxon>Clostridia</taxon>
        <taxon>Lachnospirales</taxon>
        <taxon>Lachnospiraceae</taxon>
        <taxon>Lacrimispora</taxon>
    </lineage>
</organism>
<accession>A0A2S6HRP0</accession>
<dbReference type="AlphaFoldDB" id="A0A2S6HRP0"/>
<dbReference type="InterPro" id="IPR009229">
    <property type="entry name" value="AgrD"/>
</dbReference>
<name>A0A2S6HRP0_9FIRM</name>
<comment type="caution">
    <text evidence="1">The sequence shown here is derived from an EMBL/GenBank/DDBJ whole genome shotgun (WGS) entry which is preliminary data.</text>
</comment>
<dbReference type="EMBL" id="PTJA01000007">
    <property type="protein sequence ID" value="PPK80302.1"/>
    <property type="molecule type" value="Genomic_DNA"/>
</dbReference>
<gene>
    <name evidence="1" type="ORF">BXY41_107235</name>
</gene>
<evidence type="ECO:0000313" key="1">
    <source>
        <dbReference type="EMBL" id="PPK80302.1"/>
    </source>
</evidence>
<sequence length="53" mass="6079">MRKMLNALKGKVSMVKVMNTCALLVAAYTINVTCFWAHHQPEVPEEAKMLRKF</sequence>
<protein>
    <submittedName>
        <fullName evidence="1">Cyclic lactone autoinducer peptide</fullName>
    </submittedName>
</protein>